<dbReference type="InterPro" id="IPR007352">
    <property type="entry name" value="DUF420"/>
</dbReference>
<dbReference type="PANTHER" id="PTHR37692:SF1">
    <property type="entry name" value="DUF420 DOMAIN-CONTAINING PROTEIN"/>
    <property type="match status" value="1"/>
</dbReference>
<sequence>MEISDIPALNASLNAIATVLIIAGVVSIKAKKEGLHRLLMGASIIVSAIFLIGYVYHKIAVRGVHTPFNGEGAIRYVYYTMLISHILLAAAIPVLVIRTAYLGIKDRRELHKKWARITYPIWLYVSVTGVLVYYFLYVWFQPAAA</sequence>
<evidence type="ECO:0000256" key="1">
    <source>
        <dbReference type="SAM" id="Phobius"/>
    </source>
</evidence>
<keyword evidence="1" id="KW-0472">Membrane</keyword>
<comment type="caution">
    <text evidence="2">The sequence shown here is derived from an EMBL/GenBank/DDBJ whole genome shotgun (WGS) entry which is preliminary data.</text>
</comment>
<keyword evidence="1" id="KW-1133">Transmembrane helix</keyword>
<dbReference type="AlphaFoldDB" id="A0A927FAM0"/>
<accession>A0A927FAM0</accession>
<dbReference type="Proteomes" id="UP000622317">
    <property type="component" value="Unassembled WGS sequence"/>
</dbReference>
<keyword evidence="3" id="KW-1185">Reference proteome</keyword>
<feature type="transmembrane region" description="Helical" evidence="1">
    <location>
        <begin position="121"/>
        <end position="140"/>
    </location>
</feature>
<organism evidence="2 3">
    <name type="scientific">Pelagicoccus enzymogenes</name>
    <dbReference type="NCBI Taxonomy" id="2773457"/>
    <lineage>
        <taxon>Bacteria</taxon>
        <taxon>Pseudomonadati</taxon>
        <taxon>Verrucomicrobiota</taxon>
        <taxon>Opitutia</taxon>
        <taxon>Puniceicoccales</taxon>
        <taxon>Pelagicoccaceae</taxon>
        <taxon>Pelagicoccus</taxon>
    </lineage>
</organism>
<keyword evidence="1" id="KW-0812">Transmembrane</keyword>
<dbReference type="RefSeq" id="WP_191617326.1">
    <property type="nucleotide sequence ID" value="NZ_JACYFG010000035.1"/>
</dbReference>
<reference evidence="2" key="1">
    <citation type="submission" date="2020-09" db="EMBL/GenBank/DDBJ databases">
        <title>Pelagicoccus enzymogenes sp. nov. with an EPS production, isolated from marine sediment.</title>
        <authorList>
            <person name="Feng X."/>
        </authorList>
    </citation>
    <scope>NUCLEOTIDE SEQUENCE</scope>
    <source>
        <strain evidence="2">NFK12</strain>
    </source>
</reference>
<gene>
    <name evidence="2" type="ORF">IEN85_11995</name>
</gene>
<name>A0A927FAM0_9BACT</name>
<feature type="transmembrane region" description="Helical" evidence="1">
    <location>
        <begin position="38"/>
        <end position="56"/>
    </location>
</feature>
<dbReference type="PANTHER" id="PTHR37692">
    <property type="entry name" value="HYPOTHETICAL MEMBRANE SPANNING PROTEIN"/>
    <property type="match status" value="1"/>
</dbReference>
<feature type="transmembrane region" description="Helical" evidence="1">
    <location>
        <begin position="76"/>
        <end position="101"/>
    </location>
</feature>
<dbReference type="EMBL" id="JACYFG010000035">
    <property type="protein sequence ID" value="MBD5780215.1"/>
    <property type="molecule type" value="Genomic_DNA"/>
</dbReference>
<evidence type="ECO:0000313" key="2">
    <source>
        <dbReference type="EMBL" id="MBD5780215.1"/>
    </source>
</evidence>
<dbReference type="Pfam" id="PF04238">
    <property type="entry name" value="DUF420"/>
    <property type="match status" value="1"/>
</dbReference>
<protein>
    <submittedName>
        <fullName evidence="2">DUF420 domain-containing protein</fullName>
    </submittedName>
</protein>
<evidence type="ECO:0000313" key="3">
    <source>
        <dbReference type="Proteomes" id="UP000622317"/>
    </source>
</evidence>
<feature type="transmembrane region" description="Helical" evidence="1">
    <location>
        <begin position="6"/>
        <end position="26"/>
    </location>
</feature>
<proteinExistence type="predicted"/>